<keyword evidence="1" id="KW-0175">Coiled coil</keyword>
<dbReference type="EMBL" id="JANEYG010000003">
    <property type="protein sequence ID" value="KAJ8924107.1"/>
    <property type="molecule type" value="Genomic_DNA"/>
</dbReference>
<organism evidence="4 5">
    <name type="scientific">Exocentrus adspersus</name>
    <dbReference type="NCBI Taxonomy" id="1586481"/>
    <lineage>
        <taxon>Eukaryota</taxon>
        <taxon>Metazoa</taxon>
        <taxon>Ecdysozoa</taxon>
        <taxon>Arthropoda</taxon>
        <taxon>Hexapoda</taxon>
        <taxon>Insecta</taxon>
        <taxon>Pterygota</taxon>
        <taxon>Neoptera</taxon>
        <taxon>Endopterygota</taxon>
        <taxon>Coleoptera</taxon>
        <taxon>Polyphaga</taxon>
        <taxon>Cucujiformia</taxon>
        <taxon>Chrysomeloidea</taxon>
        <taxon>Cerambycidae</taxon>
        <taxon>Lamiinae</taxon>
        <taxon>Acanthocinini</taxon>
        <taxon>Exocentrus</taxon>
    </lineage>
</organism>
<evidence type="ECO:0000313" key="4">
    <source>
        <dbReference type="EMBL" id="KAJ8924107.1"/>
    </source>
</evidence>
<dbReference type="Gene3D" id="3.20.110.10">
    <property type="entry name" value="Glycoside hydrolase 38, N terminal domain"/>
    <property type="match status" value="1"/>
</dbReference>
<reference evidence="4 5" key="1">
    <citation type="journal article" date="2023" name="Insect Mol. Biol.">
        <title>Genome sequencing provides insights into the evolution of gene families encoding plant cell wall-degrading enzymes in longhorned beetles.</title>
        <authorList>
            <person name="Shin N.R."/>
            <person name="Okamura Y."/>
            <person name="Kirsch R."/>
            <person name="Pauchet Y."/>
        </authorList>
    </citation>
    <scope>NUCLEOTIDE SEQUENCE [LARGE SCALE GENOMIC DNA]</scope>
    <source>
        <strain evidence="4">EAD_L_NR</strain>
    </source>
</reference>
<dbReference type="Proteomes" id="UP001159042">
    <property type="component" value="Unassembled WGS sequence"/>
</dbReference>
<keyword evidence="2" id="KW-0472">Membrane</keyword>
<dbReference type="GO" id="GO:0000139">
    <property type="term" value="C:Golgi membrane"/>
    <property type="evidence" value="ECO:0007669"/>
    <property type="project" value="TreeGrafter"/>
</dbReference>
<dbReference type="PANTHER" id="PTHR11607">
    <property type="entry name" value="ALPHA-MANNOSIDASE"/>
    <property type="match status" value="1"/>
</dbReference>
<sequence length="338" mass="40200">MRLKKVVAIFGSLIVILVIFMIYSTKDLIVYSNRKSSIDEDIRDNKLLHFEDRIKQLEANLNEHHNAVSEIKLAMKHMRQPSPSTRSIKNNSVPSMNYWPKRFVVSELMYDVSCPIQVNFVPKTNVQMLELYKSISFDNIDGGVWKQGWRIEVDERDWNRQNKLNVFVVPHSHNDPGWIKTIEEYYSTQTKHILDNMLLKLPEDPRRKFIWAEISYFAMWWDELDEEDKEKVKRLLRNNQLEIVTGGWVMNDEANSHWVSIMHQLTEGHQWLQQNLNYTPLSSWSIDPFGLSATQPVLLKEMGLQNMLIQRTHYAVKKQLAMQQHLEFRWRQLWGKYL</sequence>
<dbReference type="InterPro" id="IPR027291">
    <property type="entry name" value="Glyco_hydro_38_N_sf"/>
</dbReference>
<feature type="coiled-coil region" evidence="1">
    <location>
        <begin position="47"/>
        <end position="74"/>
    </location>
</feature>
<evidence type="ECO:0000313" key="5">
    <source>
        <dbReference type="Proteomes" id="UP001159042"/>
    </source>
</evidence>
<name>A0AAV8WBW2_9CUCU</name>
<feature type="domain" description="Glycoside hydrolase family 38 N-terminal" evidence="3">
    <location>
        <begin position="165"/>
        <end position="336"/>
    </location>
</feature>
<dbReference type="AlphaFoldDB" id="A0AAV8WBW2"/>
<dbReference type="PANTHER" id="PTHR11607:SF3">
    <property type="entry name" value="LYSOSOMAL ALPHA-MANNOSIDASE"/>
    <property type="match status" value="1"/>
</dbReference>
<evidence type="ECO:0000256" key="1">
    <source>
        <dbReference type="SAM" id="Coils"/>
    </source>
</evidence>
<keyword evidence="2" id="KW-0812">Transmembrane</keyword>
<evidence type="ECO:0000256" key="2">
    <source>
        <dbReference type="SAM" id="Phobius"/>
    </source>
</evidence>
<protein>
    <recommendedName>
        <fullName evidence="3">Glycoside hydrolase family 38 N-terminal domain-containing protein</fullName>
    </recommendedName>
</protein>
<dbReference type="GO" id="GO:0006013">
    <property type="term" value="P:mannose metabolic process"/>
    <property type="evidence" value="ECO:0007669"/>
    <property type="project" value="InterPro"/>
</dbReference>
<feature type="transmembrane region" description="Helical" evidence="2">
    <location>
        <begin position="6"/>
        <end position="25"/>
    </location>
</feature>
<dbReference type="GO" id="GO:0004559">
    <property type="term" value="F:alpha-mannosidase activity"/>
    <property type="evidence" value="ECO:0007669"/>
    <property type="project" value="InterPro"/>
</dbReference>
<dbReference type="InterPro" id="IPR050843">
    <property type="entry name" value="Glycosyl_Hydrlase_38"/>
</dbReference>
<evidence type="ECO:0000259" key="3">
    <source>
        <dbReference type="Pfam" id="PF01074"/>
    </source>
</evidence>
<proteinExistence type="predicted"/>
<dbReference type="InterPro" id="IPR011330">
    <property type="entry name" value="Glyco_hydro/deAcase_b/a-brl"/>
</dbReference>
<dbReference type="GO" id="GO:0006491">
    <property type="term" value="P:N-glycan processing"/>
    <property type="evidence" value="ECO:0007669"/>
    <property type="project" value="TreeGrafter"/>
</dbReference>
<keyword evidence="2" id="KW-1133">Transmembrane helix</keyword>
<keyword evidence="5" id="KW-1185">Reference proteome</keyword>
<dbReference type="SUPFAM" id="SSF88713">
    <property type="entry name" value="Glycoside hydrolase/deacetylase"/>
    <property type="match status" value="1"/>
</dbReference>
<dbReference type="Pfam" id="PF01074">
    <property type="entry name" value="Glyco_hydro_38N"/>
    <property type="match status" value="1"/>
</dbReference>
<gene>
    <name evidence="4" type="ORF">NQ315_006889</name>
</gene>
<comment type="caution">
    <text evidence="4">The sequence shown here is derived from an EMBL/GenBank/DDBJ whole genome shotgun (WGS) entry which is preliminary data.</text>
</comment>
<dbReference type="InterPro" id="IPR000602">
    <property type="entry name" value="Glyco_hydro_38_N"/>
</dbReference>
<accession>A0AAV8WBW2</accession>